<dbReference type="Pfam" id="PF02361">
    <property type="entry name" value="CbiQ"/>
    <property type="match status" value="1"/>
</dbReference>
<dbReference type="InterPro" id="IPR003339">
    <property type="entry name" value="ABC/ECF_trnsptr_transmembrane"/>
</dbReference>
<keyword evidence="8" id="KW-1185">Reference proteome</keyword>
<proteinExistence type="predicted"/>
<sequence length="274" mass="28730">MTGVLARTVESVSGALRAVFAAERVAAEDGFLQGRDPRVTLLSLGGFALAVMLARTPAVTLCLGAATVGLALLSAVPLRELLGRSAVVPAAAATVVLPQAVLLPGDALVGASLLGVAVELTDAGVAYVVRFTARVWVGVALLSLLTMTTPFSALVAAMRELRVPVALVWVLAVTYRYLFLFFDELQRLVLARNSRTTGSAGARSEWRDAKRLAGTFLLRTLDRGERVGRGMRARGGARPPSPYGRSRAVDGYDYALSACAVAAVVGAGVVRWLP</sequence>
<accession>A0ABU2GIL0</accession>
<dbReference type="EMBL" id="JAMQOP010000003">
    <property type="protein sequence ID" value="MDS0300124.1"/>
    <property type="molecule type" value="Genomic_DNA"/>
</dbReference>
<keyword evidence="2" id="KW-1003">Cell membrane</keyword>
<keyword evidence="3 6" id="KW-0812">Transmembrane</keyword>
<feature type="transmembrane region" description="Helical" evidence="6">
    <location>
        <begin position="81"/>
        <end position="101"/>
    </location>
</feature>
<evidence type="ECO:0000256" key="3">
    <source>
        <dbReference type="ARBA" id="ARBA00022692"/>
    </source>
</evidence>
<evidence type="ECO:0000313" key="8">
    <source>
        <dbReference type="Proteomes" id="UP001257060"/>
    </source>
</evidence>
<evidence type="ECO:0000256" key="2">
    <source>
        <dbReference type="ARBA" id="ARBA00022475"/>
    </source>
</evidence>
<keyword evidence="4 6" id="KW-1133">Transmembrane helix</keyword>
<comment type="caution">
    <text evidence="7">The sequence shown here is derived from an EMBL/GenBank/DDBJ whole genome shotgun (WGS) entry which is preliminary data.</text>
</comment>
<dbReference type="Proteomes" id="UP001257060">
    <property type="component" value="Unassembled WGS sequence"/>
</dbReference>
<dbReference type="InterPro" id="IPR051611">
    <property type="entry name" value="ECF_transporter_component"/>
</dbReference>
<dbReference type="PANTHER" id="PTHR34857:SF2">
    <property type="entry name" value="SLL0384 PROTEIN"/>
    <property type="match status" value="1"/>
</dbReference>
<evidence type="ECO:0000313" key="7">
    <source>
        <dbReference type="EMBL" id="MDS0300124.1"/>
    </source>
</evidence>
<feature type="transmembrane region" description="Helical" evidence="6">
    <location>
        <begin position="135"/>
        <end position="157"/>
    </location>
</feature>
<evidence type="ECO:0000256" key="4">
    <source>
        <dbReference type="ARBA" id="ARBA00022989"/>
    </source>
</evidence>
<feature type="transmembrane region" description="Helical" evidence="6">
    <location>
        <begin position="47"/>
        <end position="74"/>
    </location>
</feature>
<feature type="transmembrane region" description="Helical" evidence="6">
    <location>
        <begin position="254"/>
        <end position="273"/>
    </location>
</feature>
<gene>
    <name evidence="7" type="primary">cbiQ</name>
    <name evidence="7" type="ORF">NDI76_15365</name>
</gene>
<dbReference type="PANTHER" id="PTHR34857">
    <property type="entry name" value="SLL0384 PROTEIN"/>
    <property type="match status" value="1"/>
</dbReference>
<keyword evidence="5 6" id="KW-0472">Membrane</keyword>
<dbReference type="InterPro" id="IPR012809">
    <property type="entry name" value="ECF_CbiQ"/>
</dbReference>
<evidence type="ECO:0000256" key="1">
    <source>
        <dbReference type="ARBA" id="ARBA00004651"/>
    </source>
</evidence>
<organism evidence="7 8">
    <name type="scientific">Halogeometricum salsisoli</name>
    <dbReference type="NCBI Taxonomy" id="2950536"/>
    <lineage>
        <taxon>Archaea</taxon>
        <taxon>Methanobacteriati</taxon>
        <taxon>Methanobacteriota</taxon>
        <taxon>Stenosarchaea group</taxon>
        <taxon>Halobacteria</taxon>
        <taxon>Halobacteriales</taxon>
        <taxon>Haloferacaceae</taxon>
        <taxon>Halogeometricum</taxon>
    </lineage>
</organism>
<dbReference type="NCBIfam" id="TIGR02454">
    <property type="entry name" value="ECF_T_CbiQ"/>
    <property type="match status" value="1"/>
</dbReference>
<protein>
    <submittedName>
        <fullName evidence="7">Cobalt ECF transporter T component CbiQ</fullName>
    </submittedName>
</protein>
<dbReference type="CDD" id="cd16914">
    <property type="entry name" value="EcfT"/>
    <property type="match status" value="1"/>
</dbReference>
<evidence type="ECO:0000256" key="6">
    <source>
        <dbReference type="SAM" id="Phobius"/>
    </source>
</evidence>
<reference evidence="7 8" key="1">
    <citation type="submission" date="2022-06" db="EMBL/GenBank/DDBJ databases">
        <title>Halogeometricum sp. a new haloarchaeum isolate from saline soil.</title>
        <authorList>
            <person name="Strakova D."/>
            <person name="Galisteo C."/>
            <person name="Sanchez-Porro C."/>
            <person name="Ventosa A."/>
        </authorList>
    </citation>
    <scope>NUCLEOTIDE SEQUENCE [LARGE SCALE GENOMIC DNA]</scope>
    <source>
        <strain evidence="7 8">S1BR25-6</strain>
    </source>
</reference>
<feature type="transmembrane region" description="Helical" evidence="6">
    <location>
        <begin position="107"/>
        <end position="128"/>
    </location>
</feature>
<feature type="transmembrane region" description="Helical" evidence="6">
    <location>
        <begin position="163"/>
        <end position="182"/>
    </location>
</feature>
<comment type="subcellular location">
    <subcellularLocation>
        <location evidence="1">Cell membrane</location>
        <topology evidence="1">Multi-pass membrane protein</topology>
    </subcellularLocation>
</comment>
<dbReference type="RefSeq" id="WP_310925017.1">
    <property type="nucleotide sequence ID" value="NZ_JAMQOP010000003.1"/>
</dbReference>
<name>A0ABU2GIL0_9EURY</name>
<evidence type="ECO:0000256" key="5">
    <source>
        <dbReference type="ARBA" id="ARBA00023136"/>
    </source>
</evidence>